<comment type="caution">
    <text evidence="1">The sequence shown here is derived from an EMBL/GenBank/DDBJ whole genome shotgun (WGS) entry which is preliminary data.</text>
</comment>
<reference evidence="1 2" key="1">
    <citation type="submission" date="2020-04" db="EMBL/GenBank/DDBJ databases">
        <title>Perkinsus chesapeaki whole genome sequence.</title>
        <authorList>
            <person name="Bogema D.R."/>
        </authorList>
    </citation>
    <scope>NUCLEOTIDE SEQUENCE [LARGE SCALE GENOMIC DNA]</scope>
    <source>
        <strain evidence="1">ATCC PRA-425</strain>
    </source>
</reference>
<evidence type="ECO:0000313" key="1">
    <source>
        <dbReference type="EMBL" id="KAF4658698.1"/>
    </source>
</evidence>
<protein>
    <submittedName>
        <fullName evidence="1">Uncharacterized protein</fullName>
    </submittedName>
</protein>
<gene>
    <name evidence="1" type="ORF">FOL47_007881</name>
</gene>
<dbReference type="Proteomes" id="UP000591131">
    <property type="component" value="Unassembled WGS sequence"/>
</dbReference>
<organism evidence="1 2">
    <name type="scientific">Perkinsus chesapeaki</name>
    <name type="common">Clam parasite</name>
    <name type="synonym">Perkinsus andrewsi</name>
    <dbReference type="NCBI Taxonomy" id="330153"/>
    <lineage>
        <taxon>Eukaryota</taxon>
        <taxon>Sar</taxon>
        <taxon>Alveolata</taxon>
        <taxon>Perkinsozoa</taxon>
        <taxon>Perkinsea</taxon>
        <taxon>Perkinsida</taxon>
        <taxon>Perkinsidae</taxon>
        <taxon>Perkinsus</taxon>
    </lineage>
</organism>
<sequence>MDRLWDDKKLGVDELRVTIEQYIGKSQLSLSLGGATTAASRYDGIFRRRCSLVGFYCEFLSEVPGLWRSSISLRTIVRGQSGSLSMTRFVEKPFGRPGGIVSYFDEVADKLFIFFEGISQLICLHLASGQAVGNYVIGGMPVNRPRRLVRWRVSFLVANAYGGVLIGCTLKDSTTIYEVDCKSGKTDRLEWAPARQRMSYFGLMGCHAKPSSTSGGKVMELAQAGGNSLTIKGFDGSLSSLLNIVEVRVPPRYSIIWAYYLAPCAYLVICRVNHWWYNVAALVNSTGILCSHIIPSDRTRDPGRIFPSQLDSWLVTATLLGDTIYLFDGEQLGRINIEGYSAA</sequence>
<dbReference type="AlphaFoldDB" id="A0A7J6LHC3"/>
<accession>A0A7J6LHC3</accession>
<keyword evidence="2" id="KW-1185">Reference proteome</keyword>
<evidence type="ECO:0000313" key="2">
    <source>
        <dbReference type="Proteomes" id="UP000591131"/>
    </source>
</evidence>
<dbReference type="EMBL" id="JAAPAO010000483">
    <property type="protein sequence ID" value="KAF4658698.1"/>
    <property type="molecule type" value="Genomic_DNA"/>
</dbReference>
<name>A0A7J6LHC3_PERCH</name>
<proteinExistence type="predicted"/>